<dbReference type="SUPFAM" id="SSF50630">
    <property type="entry name" value="Acid proteases"/>
    <property type="match status" value="1"/>
</dbReference>
<evidence type="ECO:0000259" key="2">
    <source>
        <dbReference type="PROSITE" id="PS50175"/>
    </source>
</evidence>
<evidence type="ECO:0000313" key="3">
    <source>
        <dbReference type="EMBL" id="OGG03929.1"/>
    </source>
</evidence>
<dbReference type="AlphaFoldDB" id="A0A1F5YUT7"/>
<dbReference type="InterPro" id="IPR001995">
    <property type="entry name" value="Peptidase_A2_cat"/>
</dbReference>
<dbReference type="InterPro" id="IPR021109">
    <property type="entry name" value="Peptidase_aspartic_dom_sf"/>
</dbReference>
<sequence>MDKIALKVFPYRQDAKNQSFPIIPLRFYHNNTTIDSAALIDSGATVSVFKKEVAKQLGIEIEKGIEIYLGGVGGHIKGYIHRLKIQIAGKEFLCPVVFSHEYLVSFNLLGRQEFFKRFRIIFEEKKKLLKLE</sequence>
<dbReference type="EMBL" id="MFJA01000011">
    <property type="protein sequence ID" value="OGG03929.1"/>
    <property type="molecule type" value="Genomic_DNA"/>
</dbReference>
<feature type="domain" description="Peptidase A2" evidence="2">
    <location>
        <begin position="36"/>
        <end position="113"/>
    </location>
</feature>
<accession>A0A1F5YUT7</accession>
<evidence type="ECO:0000256" key="1">
    <source>
        <dbReference type="ARBA" id="ARBA00022801"/>
    </source>
</evidence>
<dbReference type="Gene3D" id="2.40.70.10">
    <property type="entry name" value="Acid Proteases"/>
    <property type="match status" value="1"/>
</dbReference>
<protein>
    <recommendedName>
        <fullName evidence="2">Peptidase A2 domain-containing protein</fullName>
    </recommendedName>
</protein>
<dbReference type="GO" id="GO:0006508">
    <property type="term" value="P:proteolysis"/>
    <property type="evidence" value="ECO:0007669"/>
    <property type="project" value="InterPro"/>
</dbReference>
<dbReference type="Proteomes" id="UP000176665">
    <property type="component" value="Unassembled WGS sequence"/>
</dbReference>
<dbReference type="PROSITE" id="PS50175">
    <property type="entry name" value="ASP_PROT_RETROV"/>
    <property type="match status" value="1"/>
</dbReference>
<dbReference type="GO" id="GO:0004190">
    <property type="term" value="F:aspartic-type endopeptidase activity"/>
    <property type="evidence" value="ECO:0007669"/>
    <property type="project" value="InterPro"/>
</dbReference>
<dbReference type="STRING" id="1798371.A2W14_05685"/>
<evidence type="ECO:0000313" key="4">
    <source>
        <dbReference type="Proteomes" id="UP000176665"/>
    </source>
</evidence>
<keyword evidence="1" id="KW-0378">Hydrolase</keyword>
<gene>
    <name evidence="3" type="ORF">A2W14_05685</name>
</gene>
<reference evidence="3 4" key="1">
    <citation type="journal article" date="2016" name="Nat. Commun.">
        <title>Thousands of microbial genomes shed light on interconnected biogeochemical processes in an aquifer system.</title>
        <authorList>
            <person name="Anantharaman K."/>
            <person name="Brown C.T."/>
            <person name="Hug L.A."/>
            <person name="Sharon I."/>
            <person name="Castelle C.J."/>
            <person name="Probst A.J."/>
            <person name="Thomas B.C."/>
            <person name="Singh A."/>
            <person name="Wilkins M.J."/>
            <person name="Karaoz U."/>
            <person name="Brodie E.L."/>
            <person name="Williams K.H."/>
            <person name="Hubbard S.S."/>
            <person name="Banfield J.F."/>
        </authorList>
    </citation>
    <scope>NUCLEOTIDE SEQUENCE [LARGE SCALE GENOMIC DNA]</scope>
</reference>
<name>A0A1F5YUT7_9BACT</name>
<proteinExistence type="predicted"/>
<organism evidence="3 4">
    <name type="scientific">Candidatus Gottesmanbacteria bacterium RBG_16_37_8</name>
    <dbReference type="NCBI Taxonomy" id="1798371"/>
    <lineage>
        <taxon>Bacteria</taxon>
        <taxon>Candidatus Gottesmaniibacteriota</taxon>
    </lineage>
</organism>
<dbReference type="Pfam" id="PF13975">
    <property type="entry name" value="gag-asp_proteas"/>
    <property type="match status" value="1"/>
</dbReference>
<dbReference type="CDD" id="cd00303">
    <property type="entry name" value="retropepsin_like"/>
    <property type="match status" value="1"/>
</dbReference>
<comment type="caution">
    <text evidence="3">The sequence shown here is derived from an EMBL/GenBank/DDBJ whole genome shotgun (WGS) entry which is preliminary data.</text>
</comment>